<proteinExistence type="predicted"/>
<accession>S0EX86</accession>
<dbReference type="PATRIC" id="fig|1303518.3.peg.2348"/>
<organism evidence="2 3">
    <name type="scientific">Chthonomonas calidirosea (strain DSM 23976 / ICMP 18418 / T49)</name>
    <dbReference type="NCBI Taxonomy" id="1303518"/>
    <lineage>
        <taxon>Bacteria</taxon>
        <taxon>Bacillati</taxon>
        <taxon>Armatimonadota</taxon>
        <taxon>Chthonomonadia</taxon>
        <taxon>Chthonomonadales</taxon>
        <taxon>Chthonomonadaceae</taxon>
        <taxon>Chthonomonas</taxon>
    </lineage>
</organism>
<gene>
    <name evidence="2" type="ORF">CCALI_02260</name>
</gene>
<keyword evidence="1" id="KW-0732">Signal</keyword>
<keyword evidence="3" id="KW-1185">Reference proteome</keyword>
<reference evidence="3" key="1">
    <citation type="submission" date="2013-03" db="EMBL/GenBank/DDBJ databases">
        <title>Genome sequence of Chthonomonas calidirosea, the first sequenced genome from the Armatimonadetes phylum (formally candidate division OP10).</title>
        <authorList>
            <person name="Lee K.C.Y."/>
            <person name="Morgan X.C."/>
            <person name="Dunfield P.F."/>
            <person name="Tamas I."/>
            <person name="Houghton K.M."/>
            <person name="Vyssotski M."/>
            <person name="Ryan J.L.J."/>
            <person name="Lagutin K."/>
            <person name="McDonald I.R."/>
            <person name="Stott M.B."/>
        </authorList>
    </citation>
    <scope>NUCLEOTIDE SEQUENCE [LARGE SCALE GENOMIC DNA]</scope>
    <source>
        <strain evidence="3">DSM 23976 / ICMP 18418 / T49</strain>
    </source>
</reference>
<dbReference type="AlphaFoldDB" id="S0EX86"/>
<evidence type="ECO:0008006" key="4">
    <source>
        <dbReference type="Google" id="ProtNLM"/>
    </source>
</evidence>
<feature type="signal peptide" evidence="1">
    <location>
        <begin position="1"/>
        <end position="26"/>
    </location>
</feature>
<sequence length="339" mass="37730">MTFHIPSSTWLLLALFVIGAGSAAEAQVKIERDVPYLGTPHNIRISNGTVELILTTDYGPRIMRYAFVGSGDDGNMFATIPGVTLRTELGDWYIRGGHRLWHAPEAIPRSYVPDNNPIQAEIDGNTVKLIEPVEEVTNIQKEIWVTLDPQGSHVTVVHRLTNKGLFPVQMACWALTAMNAGGKAIFPQEPYVSHDADISPARPLTLWKYTDMSDPRWMWGKQFITLTQDPNRSAPQKIGIGDHQGWAAYYRNGNLFLKRFNYHDDQTYPDFGCNVESFTNNVFLELETLGPLETVPPGGTITHTEQWWLFKNVDLGTGEAGIAAALQPILEETAPAATK</sequence>
<evidence type="ECO:0000313" key="3">
    <source>
        <dbReference type="Proteomes" id="UP000014227"/>
    </source>
</evidence>
<dbReference type="STRING" id="454171.CP488_01835"/>
<dbReference type="InParanoid" id="S0EX86"/>
<name>S0EX86_CHTCT</name>
<dbReference type="Proteomes" id="UP000014227">
    <property type="component" value="Chromosome I"/>
</dbReference>
<dbReference type="RefSeq" id="WP_016483587.1">
    <property type="nucleotide sequence ID" value="NC_021487.1"/>
</dbReference>
<dbReference type="OrthoDB" id="5914937at2"/>
<dbReference type="HOGENOM" id="CLU_920357_0_0_0"/>
<feature type="chain" id="PRO_5004486182" description="DUF4380 domain-containing protein" evidence="1">
    <location>
        <begin position="27"/>
        <end position="339"/>
    </location>
</feature>
<dbReference type="eggNOG" id="COG4223">
    <property type="taxonomic scope" value="Bacteria"/>
</dbReference>
<dbReference type="KEGG" id="ccz:CCALI_02260"/>
<evidence type="ECO:0000313" key="2">
    <source>
        <dbReference type="EMBL" id="CCW36067.1"/>
    </source>
</evidence>
<dbReference type="EMBL" id="HF951689">
    <property type="protein sequence ID" value="CCW36067.1"/>
    <property type="molecule type" value="Genomic_DNA"/>
</dbReference>
<evidence type="ECO:0000256" key="1">
    <source>
        <dbReference type="SAM" id="SignalP"/>
    </source>
</evidence>
<protein>
    <recommendedName>
        <fullName evidence="4">DUF4380 domain-containing protein</fullName>
    </recommendedName>
</protein>